<dbReference type="RefSeq" id="WP_188715431.1">
    <property type="nucleotide sequence ID" value="NZ_BMIV01000008.1"/>
</dbReference>
<evidence type="ECO:0000256" key="6">
    <source>
        <dbReference type="SAM" id="Coils"/>
    </source>
</evidence>
<keyword evidence="9" id="KW-1185">Reference proteome</keyword>
<dbReference type="Pfam" id="PF02646">
    <property type="entry name" value="RmuC"/>
    <property type="match status" value="1"/>
</dbReference>
<keyword evidence="5" id="KW-0233">DNA recombination</keyword>
<comment type="similarity">
    <text evidence="2">Belongs to the RmuC family.</text>
</comment>
<feature type="region of interest" description="Disordered" evidence="7">
    <location>
        <begin position="513"/>
        <end position="532"/>
    </location>
</feature>
<reference evidence="9" key="1">
    <citation type="journal article" date="2019" name="Int. J. Syst. Evol. Microbiol.">
        <title>The Global Catalogue of Microorganisms (GCM) 10K type strain sequencing project: providing services to taxonomists for standard genome sequencing and annotation.</title>
        <authorList>
            <consortium name="The Broad Institute Genomics Platform"/>
            <consortium name="The Broad Institute Genome Sequencing Center for Infectious Disease"/>
            <person name="Wu L."/>
            <person name="Ma J."/>
        </authorList>
    </citation>
    <scope>NUCLEOTIDE SEQUENCE [LARGE SCALE GENOMIC DNA]</scope>
    <source>
        <strain evidence="9">CGMCC 1.15419</strain>
    </source>
</reference>
<feature type="coiled-coil region" evidence="6">
    <location>
        <begin position="231"/>
        <end position="265"/>
    </location>
</feature>
<name>A0ABQ1VJ72_9RHOB</name>
<evidence type="ECO:0000313" key="9">
    <source>
        <dbReference type="Proteomes" id="UP000640509"/>
    </source>
</evidence>
<dbReference type="PANTHER" id="PTHR30563">
    <property type="entry name" value="DNA RECOMBINATION PROTEIN RMUC"/>
    <property type="match status" value="1"/>
</dbReference>
<protein>
    <recommendedName>
        <fullName evidence="3">DNA recombination protein RmuC homolog</fullName>
    </recommendedName>
</protein>
<dbReference type="EMBL" id="BMIV01000008">
    <property type="protein sequence ID" value="GGF71961.1"/>
    <property type="molecule type" value="Genomic_DNA"/>
</dbReference>
<sequence length="532" mass="59281">MPSDTILIAVCLFLAAVVLVLLLTQRRGGARSSDDGKVQDLERRLAEQGQVLDEQRLRAGRLEAQAEHLERRLSELNQERDDLADALHAERRNLARLEGELSSARLAAEKDIAAERREVARLHEARDQMNEVVAQLTAERDDLDAALRAERQSVANLEKDLSQARLMAQKDLEAAQREIATLKELREEMTGQFKLLANETLKTQGAEMQRAHGDQLSALLTPFRDQVHRFQTELQARNKATDEERARLREQIEGLHRRSEAISREAVNLTRALKGDSQKRGAWGEMILERILEDSGLLAGTHYITQTSHKDEQGRTWRPDVIIRMPQKKVLVVDSKVSLLAYEEAVSAEDPSICDGALRRHVAAMRAHIASLAGKGYHALDEGSVDYVLMFIPIEGAFSEALRVDPDLTRHAMENRVGLATPTTLMLTLRTVDHIWTVERRESNAAAIANRAGALYDKLHGFVSAMDEVGTALDKAQKSHATAMDRLSRGSGNVIRQAEMLRQLGARNQKRLAIGHDGDDDLPLLGSPEAAE</sequence>
<dbReference type="InterPro" id="IPR003798">
    <property type="entry name" value="DNA_recombination_RmuC"/>
</dbReference>
<comment type="caution">
    <text evidence="8">The sequence shown here is derived from an EMBL/GenBank/DDBJ whole genome shotgun (WGS) entry which is preliminary data.</text>
</comment>
<comment type="function">
    <text evidence="1">Involved in DNA recombination.</text>
</comment>
<organism evidence="8 9">
    <name type="scientific">Paracoccus acridae</name>
    <dbReference type="NCBI Taxonomy" id="1795310"/>
    <lineage>
        <taxon>Bacteria</taxon>
        <taxon>Pseudomonadati</taxon>
        <taxon>Pseudomonadota</taxon>
        <taxon>Alphaproteobacteria</taxon>
        <taxon>Rhodobacterales</taxon>
        <taxon>Paracoccaceae</taxon>
        <taxon>Paracoccus</taxon>
    </lineage>
</organism>
<feature type="coiled-coil region" evidence="6">
    <location>
        <begin position="38"/>
        <end position="192"/>
    </location>
</feature>
<keyword evidence="4 6" id="KW-0175">Coiled coil</keyword>
<evidence type="ECO:0000256" key="5">
    <source>
        <dbReference type="ARBA" id="ARBA00023172"/>
    </source>
</evidence>
<dbReference type="Proteomes" id="UP000640509">
    <property type="component" value="Unassembled WGS sequence"/>
</dbReference>
<evidence type="ECO:0000256" key="2">
    <source>
        <dbReference type="ARBA" id="ARBA00009840"/>
    </source>
</evidence>
<evidence type="ECO:0000256" key="1">
    <source>
        <dbReference type="ARBA" id="ARBA00003416"/>
    </source>
</evidence>
<evidence type="ECO:0000256" key="3">
    <source>
        <dbReference type="ARBA" id="ARBA00021840"/>
    </source>
</evidence>
<evidence type="ECO:0000313" key="8">
    <source>
        <dbReference type="EMBL" id="GGF71961.1"/>
    </source>
</evidence>
<proteinExistence type="inferred from homology"/>
<evidence type="ECO:0000256" key="7">
    <source>
        <dbReference type="SAM" id="MobiDB-lite"/>
    </source>
</evidence>
<dbReference type="Gene3D" id="1.10.287.1490">
    <property type="match status" value="1"/>
</dbReference>
<gene>
    <name evidence="8" type="ORF">GCM10011402_25640</name>
</gene>
<accession>A0ABQ1VJ72</accession>
<dbReference type="PANTHER" id="PTHR30563:SF0">
    <property type="entry name" value="DNA RECOMBINATION PROTEIN RMUC"/>
    <property type="match status" value="1"/>
</dbReference>
<evidence type="ECO:0000256" key="4">
    <source>
        <dbReference type="ARBA" id="ARBA00023054"/>
    </source>
</evidence>